<dbReference type="Gene3D" id="1.20.1250.20">
    <property type="entry name" value="MFS general substrate transporter like domains"/>
    <property type="match status" value="2"/>
</dbReference>
<evidence type="ECO:0000256" key="15">
    <source>
        <dbReference type="SAM" id="Phobius"/>
    </source>
</evidence>
<evidence type="ECO:0000256" key="14">
    <source>
        <dbReference type="SAM" id="MobiDB-lite"/>
    </source>
</evidence>
<dbReference type="SMART" id="SM00355">
    <property type="entry name" value="ZnF_C2H2"/>
    <property type="match status" value="2"/>
</dbReference>
<sequence>MVCVSVSQAVICIKYKTDDICLSDDDTADGWYMTPIVFRKTGFRPLSDSVKARDVVHLLVGFIFTVDLGHSQRARLSCGRTGSDQHRTEAASSLTPEPTCTGPSQTEGSHRPGSGDNCPSPLGPPSPRGAFDGDVIAVCRLCLFRFHGTPRPRLVSSSLLTSAAPSAAPLASRTRRAKIRTDPPGKRSKRIPETGIFAATPPIDRDYNRISLDAALYRLKNVESNVNHVVLHKYEGRTFYSTEMIESNTARCCFFFSDIPKNVIAQDIPSRSLASTAALLALQRLKDASISISRTPPETSMSKNVTVNNNNISEDGRTDATMKRRKIHRCDVMGCNKVYTKSSHLKAHKRTHTGEKPYQCSWDGCTWKFARSDELTRHFRKHTEINDRCCRLDKRKRCVTQRNGRSDTHQAATCVMGQAPPLCWATFAKRNTYVPKVQVKHDWYQTDAAVVITVLIKNVKADNLTVNFSQTCVQVDVKFPDQDDINIKFNLSHDVVPEQCSYKITPSKIEVKLKKSEGIRWAKLEGEEADLPKAIPIEVPQSSGPPAYPTSKKGKDWSVVEKEMKEAEAKEKPEGEEALNKLFQEIYGKGSDEVKRAMNKSYMESGGTVLSTNWNEISKDKVEVKPPDGMEWKKWNLSSVEMFINVRCQIDRHGQSSVDGEKQAQIIDVIPRPAMAEERVYSSDLSYPKEEVNKCLIYRLFGQVPARLVLYLLSWSGFLVSFMMRTDINLAIVAMVEEPDKATTNTTQEYCFVIDDSNSNSTSSLDYGGTLKWSAQVQSYILASFYWAYIVSQVVGGLATQKLGTKRVFGYAQLVTALCSLTIPWASETHYAFVIALRFAQGFASGLTWPAMYALVGHWIPVPERSRFMSSFQGFSIGIGITYPLCGFLIAHLGWRSVFYTTGSIGVAWCGIWYLLAFDSPEMHPRISLSEQQYIKENTVNTYAASRKQAVPWKAILTSPHAWSIGVTTFGRIWVHYTFIIPGPKYMKSILGFSIEKNGLLSGAPFICSYVASVFFCYTADKLVTKNIMSLTNVRKVMTALSQVVPGLLVLVISYLGCDIELVLVVWFIAVTLITASYAGAMANVVDIAPNFAGPVLAFAQTIHMSASFLSPLVAFQLLNEQEHSMSAWRNVFYVTAFVAISTYGTFQIWGTSEIQAWNYAEGPPNTTEQEELMTKKNGDEVVANGKTDDNVA</sequence>
<dbReference type="SUPFAM" id="SSF57667">
    <property type="entry name" value="beta-beta-alpha zinc fingers"/>
    <property type="match status" value="1"/>
</dbReference>
<dbReference type="SUPFAM" id="SSF49764">
    <property type="entry name" value="HSP20-like chaperones"/>
    <property type="match status" value="1"/>
</dbReference>
<dbReference type="GO" id="GO:0008270">
    <property type="term" value="F:zinc ion binding"/>
    <property type="evidence" value="ECO:0007669"/>
    <property type="project" value="UniProtKB-KW"/>
</dbReference>
<evidence type="ECO:0000256" key="13">
    <source>
        <dbReference type="PROSITE-ProRule" id="PRU00042"/>
    </source>
</evidence>
<evidence type="ECO:0000256" key="11">
    <source>
        <dbReference type="ARBA" id="ARBA00023136"/>
    </source>
</evidence>
<feature type="transmembrane region" description="Helical" evidence="15">
    <location>
        <begin position="1131"/>
        <end position="1150"/>
    </location>
</feature>
<dbReference type="PROSITE" id="PS00028">
    <property type="entry name" value="ZINC_FINGER_C2H2_1"/>
    <property type="match status" value="2"/>
</dbReference>
<dbReference type="Proteomes" id="UP000719412">
    <property type="component" value="Unassembled WGS sequence"/>
</dbReference>
<dbReference type="Pfam" id="PF04969">
    <property type="entry name" value="CS"/>
    <property type="match status" value="1"/>
</dbReference>
<dbReference type="FunFam" id="2.60.40.790:FF:000012">
    <property type="entry name" value="SGT1 homolog, MIS12 kinetochore complex assembly cochaperone"/>
    <property type="match status" value="1"/>
</dbReference>
<feature type="transmembrane region" description="Helical" evidence="15">
    <location>
        <begin position="868"/>
        <end position="891"/>
    </location>
</feature>
<keyword evidence="3" id="KW-0813">Transport</keyword>
<keyword evidence="4 15" id="KW-0812">Transmembrane</keyword>
<evidence type="ECO:0000259" key="16">
    <source>
        <dbReference type="PROSITE" id="PS50157"/>
    </source>
</evidence>
<evidence type="ECO:0000256" key="6">
    <source>
        <dbReference type="ARBA" id="ARBA00022737"/>
    </source>
</evidence>
<dbReference type="InterPro" id="IPR011701">
    <property type="entry name" value="MFS"/>
</dbReference>
<dbReference type="PANTHER" id="PTHR11662">
    <property type="entry name" value="SOLUTE CARRIER FAMILY 17"/>
    <property type="match status" value="1"/>
</dbReference>
<dbReference type="Gene3D" id="2.60.40.790">
    <property type="match status" value="1"/>
</dbReference>
<dbReference type="Pfam" id="PF00096">
    <property type="entry name" value="zf-C2H2"/>
    <property type="match status" value="2"/>
</dbReference>
<dbReference type="Pfam" id="PF05002">
    <property type="entry name" value="SGS"/>
    <property type="match status" value="1"/>
</dbReference>
<keyword evidence="6" id="KW-0677">Repeat</keyword>
<dbReference type="InterPro" id="IPR007052">
    <property type="entry name" value="CS_dom"/>
</dbReference>
<keyword evidence="12" id="KW-0539">Nucleus</keyword>
<evidence type="ECO:0000256" key="7">
    <source>
        <dbReference type="ARBA" id="ARBA00022771"/>
    </source>
</evidence>
<keyword evidence="21" id="KW-1185">Reference proteome</keyword>
<accession>A0A8J6H2K4</accession>
<feature type="domain" description="SGS" evidence="18">
    <location>
        <begin position="547"/>
        <end position="637"/>
    </location>
</feature>
<protein>
    <recommendedName>
        <fullName evidence="22">Major facilitator superfamily (MFS) profile domain-containing protein</fullName>
    </recommendedName>
</protein>
<reference evidence="20" key="2">
    <citation type="submission" date="2021-08" db="EMBL/GenBank/DDBJ databases">
        <authorList>
            <person name="Eriksson T."/>
        </authorList>
    </citation>
    <scope>NUCLEOTIDE SEQUENCE</scope>
    <source>
        <strain evidence="20">Stoneville</strain>
        <tissue evidence="20">Whole head</tissue>
    </source>
</reference>
<evidence type="ECO:0000256" key="1">
    <source>
        <dbReference type="ARBA" id="ARBA00004123"/>
    </source>
</evidence>
<dbReference type="PROSITE" id="PS50157">
    <property type="entry name" value="ZINC_FINGER_C2H2_2"/>
    <property type="match status" value="2"/>
</dbReference>
<dbReference type="PROSITE" id="PS51203">
    <property type="entry name" value="CS"/>
    <property type="match status" value="1"/>
</dbReference>
<feature type="transmembrane region" description="Helical" evidence="15">
    <location>
        <begin position="808"/>
        <end position="826"/>
    </location>
</feature>
<dbReference type="GO" id="GO:0016020">
    <property type="term" value="C:membrane"/>
    <property type="evidence" value="ECO:0007669"/>
    <property type="project" value="UniProtKB-SubCell"/>
</dbReference>
<feature type="transmembrane region" description="Helical" evidence="15">
    <location>
        <begin position="1000"/>
        <end position="1020"/>
    </location>
</feature>
<name>A0A8J6H2K4_TENMO</name>
<feature type="transmembrane region" description="Helical" evidence="15">
    <location>
        <begin position="1098"/>
        <end position="1119"/>
    </location>
</feature>
<dbReference type="GO" id="GO:0006820">
    <property type="term" value="P:monoatomic anion transport"/>
    <property type="evidence" value="ECO:0007669"/>
    <property type="project" value="TreeGrafter"/>
</dbReference>
<dbReference type="InterPro" id="IPR007699">
    <property type="entry name" value="SGS_dom"/>
</dbReference>
<organism evidence="20 21">
    <name type="scientific">Tenebrio molitor</name>
    <name type="common">Yellow mealworm beetle</name>
    <dbReference type="NCBI Taxonomy" id="7067"/>
    <lineage>
        <taxon>Eukaryota</taxon>
        <taxon>Metazoa</taxon>
        <taxon>Ecdysozoa</taxon>
        <taxon>Arthropoda</taxon>
        <taxon>Hexapoda</taxon>
        <taxon>Insecta</taxon>
        <taxon>Pterygota</taxon>
        <taxon>Neoptera</taxon>
        <taxon>Endopterygota</taxon>
        <taxon>Coleoptera</taxon>
        <taxon>Polyphaga</taxon>
        <taxon>Cucujiformia</taxon>
        <taxon>Tenebrionidae</taxon>
        <taxon>Tenebrio</taxon>
    </lineage>
</organism>
<feature type="transmembrane region" description="Helical" evidence="15">
    <location>
        <begin position="832"/>
        <end position="856"/>
    </location>
</feature>
<evidence type="ECO:0000256" key="9">
    <source>
        <dbReference type="ARBA" id="ARBA00022847"/>
    </source>
</evidence>
<comment type="caution">
    <text evidence="20">The sequence shown here is derived from an EMBL/GenBank/DDBJ whole genome shotgun (WGS) entry which is preliminary data.</text>
</comment>
<dbReference type="InterPro" id="IPR020846">
    <property type="entry name" value="MFS_dom"/>
</dbReference>
<dbReference type="FunFam" id="1.20.1250.20:FF:000003">
    <property type="entry name" value="Solute carrier family 17 member 3"/>
    <property type="match status" value="1"/>
</dbReference>
<dbReference type="InterPro" id="IPR050382">
    <property type="entry name" value="MFS_Na/Anion_cotransporter"/>
</dbReference>
<feature type="region of interest" description="Disordered" evidence="14">
    <location>
        <begin position="166"/>
        <end position="191"/>
    </location>
</feature>
<feature type="domain" description="C2H2-type" evidence="16">
    <location>
        <begin position="358"/>
        <end position="387"/>
    </location>
</feature>
<evidence type="ECO:0000256" key="4">
    <source>
        <dbReference type="ARBA" id="ARBA00022692"/>
    </source>
</evidence>
<feature type="region of interest" description="Disordered" evidence="14">
    <location>
        <begin position="537"/>
        <end position="556"/>
    </location>
</feature>
<feature type="transmembrane region" description="Helical" evidence="15">
    <location>
        <begin position="1040"/>
        <end position="1058"/>
    </location>
</feature>
<feature type="transmembrane region" description="Helical" evidence="15">
    <location>
        <begin position="780"/>
        <end position="799"/>
    </location>
</feature>
<keyword evidence="8" id="KW-0862">Zinc</keyword>
<feature type="domain" description="Major facilitator superfamily (MFS) profile" evidence="17">
    <location>
        <begin position="709"/>
        <end position="1154"/>
    </location>
</feature>
<reference evidence="20" key="1">
    <citation type="journal article" date="2020" name="J Insects Food Feed">
        <title>The yellow mealworm (Tenebrio molitor) genome: a resource for the emerging insects as food and feed industry.</title>
        <authorList>
            <person name="Eriksson T."/>
            <person name="Andere A."/>
            <person name="Kelstrup H."/>
            <person name="Emery V."/>
            <person name="Picard C."/>
        </authorList>
    </citation>
    <scope>NUCLEOTIDE SEQUENCE</scope>
    <source>
        <strain evidence="20">Stoneville</strain>
        <tissue evidence="20">Whole head</tissue>
    </source>
</reference>
<dbReference type="CDD" id="cd17318">
    <property type="entry name" value="MFS_SLC17"/>
    <property type="match status" value="1"/>
</dbReference>
<feature type="transmembrane region" description="Helical" evidence="15">
    <location>
        <begin position="897"/>
        <end position="916"/>
    </location>
</feature>
<evidence type="ECO:0000256" key="2">
    <source>
        <dbReference type="ARBA" id="ARBA00004141"/>
    </source>
</evidence>
<evidence type="ECO:0000259" key="18">
    <source>
        <dbReference type="PROSITE" id="PS51048"/>
    </source>
</evidence>
<feature type="domain" description="CS" evidence="19">
    <location>
        <begin position="436"/>
        <end position="525"/>
    </location>
</feature>
<dbReference type="CDD" id="cd06489">
    <property type="entry name" value="p23_CS_hSgt1_like"/>
    <property type="match status" value="1"/>
</dbReference>
<evidence type="ECO:0000313" key="20">
    <source>
        <dbReference type="EMBL" id="KAH0810625.1"/>
    </source>
</evidence>
<dbReference type="InterPro" id="IPR013087">
    <property type="entry name" value="Znf_C2H2_type"/>
</dbReference>
<dbReference type="InterPro" id="IPR036259">
    <property type="entry name" value="MFS_trans_sf"/>
</dbReference>
<dbReference type="EMBL" id="JABDTM020027374">
    <property type="protein sequence ID" value="KAH0810625.1"/>
    <property type="molecule type" value="Genomic_DNA"/>
</dbReference>
<gene>
    <name evidence="20" type="ORF">GEV33_012165</name>
</gene>
<feature type="domain" description="C2H2-type" evidence="16">
    <location>
        <begin position="328"/>
        <end position="357"/>
    </location>
</feature>
<comment type="subcellular location">
    <subcellularLocation>
        <location evidence="2">Membrane</location>
        <topology evidence="2">Multi-pass membrane protein</topology>
    </subcellularLocation>
    <subcellularLocation>
        <location evidence="1">Nucleus</location>
    </subcellularLocation>
</comment>
<feature type="compositionally biased region" description="Polar residues" evidence="14">
    <location>
        <begin position="90"/>
        <end position="107"/>
    </location>
</feature>
<evidence type="ECO:0000256" key="3">
    <source>
        <dbReference type="ARBA" id="ARBA00022448"/>
    </source>
</evidence>
<evidence type="ECO:0000256" key="10">
    <source>
        <dbReference type="ARBA" id="ARBA00022989"/>
    </source>
</evidence>
<dbReference type="InterPro" id="IPR008978">
    <property type="entry name" value="HSP20-like_chaperone"/>
</dbReference>
<keyword evidence="11 15" id="KW-0472">Membrane</keyword>
<dbReference type="Gene3D" id="3.30.160.60">
    <property type="entry name" value="Classic Zinc Finger"/>
    <property type="match status" value="2"/>
</dbReference>
<keyword evidence="10 15" id="KW-1133">Transmembrane helix</keyword>
<dbReference type="GO" id="GO:0005634">
    <property type="term" value="C:nucleus"/>
    <property type="evidence" value="ECO:0007669"/>
    <property type="project" value="UniProtKB-SubCell"/>
</dbReference>
<keyword evidence="5" id="KW-0479">Metal-binding</keyword>
<feature type="region of interest" description="Disordered" evidence="14">
    <location>
        <begin position="1162"/>
        <end position="1193"/>
    </location>
</feature>
<keyword evidence="9" id="KW-0769">Symport</keyword>
<dbReference type="Pfam" id="PF07690">
    <property type="entry name" value="MFS_1"/>
    <property type="match status" value="1"/>
</dbReference>
<evidence type="ECO:0008006" key="22">
    <source>
        <dbReference type="Google" id="ProtNLM"/>
    </source>
</evidence>
<feature type="region of interest" description="Disordered" evidence="14">
    <location>
        <begin position="293"/>
        <end position="320"/>
    </location>
</feature>
<dbReference type="PANTHER" id="PTHR11662:SF77">
    <property type="entry name" value="MAJOR FACILITATOR SUPERFAMILY TRANSPORTER 17, ISOFORM F"/>
    <property type="match status" value="1"/>
</dbReference>
<dbReference type="PROSITE" id="PS51048">
    <property type="entry name" value="SGS"/>
    <property type="match status" value="1"/>
</dbReference>
<dbReference type="FunFam" id="3.30.160.60:FF:000021">
    <property type="entry name" value="Basic krueppel-like factor 3"/>
    <property type="match status" value="1"/>
</dbReference>
<proteinExistence type="predicted"/>
<dbReference type="FunFam" id="3.30.160.60:FF:000018">
    <property type="entry name" value="Krueppel-like factor 15"/>
    <property type="match status" value="1"/>
</dbReference>
<feature type="region of interest" description="Disordered" evidence="14">
    <location>
        <begin position="77"/>
        <end position="126"/>
    </location>
</feature>
<keyword evidence="7 13" id="KW-0863">Zinc-finger</keyword>
<dbReference type="PROSITE" id="PS50850">
    <property type="entry name" value="MFS"/>
    <property type="match status" value="1"/>
</dbReference>
<evidence type="ECO:0000256" key="12">
    <source>
        <dbReference type="ARBA" id="ARBA00023242"/>
    </source>
</evidence>
<dbReference type="SUPFAM" id="SSF103473">
    <property type="entry name" value="MFS general substrate transporter"/>
    <property type="match status" value="1"/>
</dbReference>
<evidence type="ECO:0000256" key="5">
    <source>
        <dbReference type="ARBA" id="ARBA00022723"/>
    </source>
</evidence>
<dbReference type="AlphaFoldDB" id="A0A8J6H2K4"/>
<dbReference type="InterPro" id="IPR036236">
    <property type="entry name" value="Znf_C2H2_sf"/>
</dbReference>
<evidence type="ECO:0000256" key="8">
    <source>
        <dbReference type="ARBA" id="ARBA00022833"/>
    </source>
</evidence>
<dbReference type="GO" id="GO:0015293">
    <property type="term" value="F:symporter activity"/>
    <property type="evidence" value="ECO:0007669"/>
    <property type="project" value="UniProtKB-KW"/>
</dbReference>
<feature type="transmembrane region" description="Helical" evidence="15">
    <location>
        <begin position="1065"/>
        <end position="1086"/>
    </location>
</feature>
<feature type="compositionally biased region" description="Polar residues" evidence="14">
    <location>
        <begin position="293"/>
        <end position="313"/>
    </location>
</feature>
<dbReference type="GO" id="GO:0005737">
    <property type="term" value="C:cytoplasm"/>
    <property type="evidence" value="ECO:0007669"/>
    <property type="project" value="UniProtKB-ARBA"/>
</dbReference>
<evidence type="ECO:0000259" key="19">
    <source>
        <dbReference type="PROSITE" id="PS51203"/>
    </source>
</evidence>
<evidence type="ECO:0000259" key="17">
    <source>
        <dbReference type="PROSITE" id="PS50850"/>
    </source>
</evidence>
<evidence type="ECO:0000313" key="21">
    <source>
        <dbReference type="Proteomes" id="UP000719412"/>
    </source>
</evidence>